<evidence type="ECO:0000313" key="3">
    <source>
        <dbReference type="Proteomes" id="UP000228380"/>
    </source>
</evidence>
<feature type="non-terminal residue" evidence="4">
    <location>
        <position position="350"/>
    </location>
</feature>
<dbReference type="Pfam" id="PF22936">
    <property type="entry name" value="Pol_BBD"/>
    <property type="match status" value="1"/>
</dbReference>
<evidence type="ECO:0000259" key="2">
    <source>
        <dbReference type="Pfam" id="PF22936"/>
    </source>
</evidence>
<dbReference type="RefSeq" id="XP_038976102.1">
    <property type="nucleotide sequence ID" value="XM_039120174.1"/>
</dbReference>
<sequence>MATGVLPIPRHTNTNYENWSIQMKALLGSQDIWDIVERGYVEAEDKDILMAQQRETLKKDKKALYFIYQGLDHAAFEKVASATNSKQVWKILQNAYKGVEKVKKIRLQSLRGEFETLQMKESEVVSDYFIRMLTVGNQLRRNGEILDDNRVLEKILRSLDHKFDYVVAAIEESKDLDTMTVDELMGLLQAHEQRILKRRQELLEQVLQSKLSINNKNEESRGESSQRGRGRGRGRGHGRGRGGSYSRGRGRGDHNNVGEGNQNRGGRGQRGRGRSQVHEKANYAKKEDDGDDVLLLARKGGDAINQNMWYLDSGASNHMLGHKEIFMELDESVNGHVSFGDASKVKVKGI</sequence>
<dbReference type="InterPro" id="IPR054722">
    <property type="entry name" value="PolX-like_BBD"/>
</dbReference>
<dbReference type="PANTHER" id="PTHR35317">
    <property type="entry name" value="OS04G0629600 PROTEIN"/>
    <property type="match status" value="1"/>
</dbReference>
<gene>
    <name evidence="4" type="primary">LOC103696044</name>
</gene>
<feature type="compositionally biased region" description="Basic and acidic residues" evidence="1">
    <location>
        <begin position="276"/>
        <end position="287"/>
    </location>
</feature>
<dbReference type="Pfam" id="PF14223">
    <property type="entry name" value="Retrotran_gag_2"/>
    <property type="match status" value="1"/>
</dbReference>
<organism evidence="3 4">
    <name type="scientific">Phoenix dactylifera</name>
    <name type="common">Date palm</name>
    <dbReference type="NCBI Taxonomy" id="42345"/>
    <lineage>
        <taxon>Eukaryota</taxon>
        <taxon>Viridiplantae</taxon>
        <taxon>Streptophyta</taxon>
        <taxon>Embryophyta</taxon>
        <taxon>Tracheophyta</taxon>
        <taxon>Spermatophyta</taxon>
        <taxon>Magnoliopsida</taxon>
        <taxon>Liliopsida</taxon>
        <taxon>Arecaceae</taxon>
        <taxon>Coryphoideae</taxon>
        <taxon>Phoeniceae</taxon>
        <taxon>Phoenix</taxon>
    </lineage>
</organism>
<dbReference type="KEGG" id="pda:103696044"/>
<feature type="region of interest" description="Disordered" evidence="1">
    <location>
        <begin position="214"/>
        <end position="287"/>
    </location>
</feature>
<evidence type="ECO:0000313" key="4">
    <source>
        <dbReference type="RefSeq" id="XP_038976102.1"/>
    </source>
</evidence>
<dbReference type="OrthoDB" id="781829at2759"/>
<dbReference type="AlphaFoldDB" id="A0A8B8ZRW1"/>
<name>A0A8B8ZRW1_PHODC</name>
<accession>A0A8B8ZRW1</accession>
<protein>
    <submittedName>
        <fullName evidence="4">Uncharacterized protein LOC103696044</fullName>
    </submittedName>
</protein>
<keyword evidence="3" id="KW-1185">Reference proteome</keyword>
<reference evidence="4" key="1">
    <citation type="submission" date="2025-08" db="UniProtKB">
        <authorList>
            <consortium name="RefSeq"/>
        </authorList>
    </citation>
    <scope>IDENTIFICATION</scope>
    <source>
        <tissue evidence="4">Young leaves</tissue>
    </source>
</reference>
<dbReference type="PANTHER" id="PTHR35317:SF28">
    <property type="entry name" value="ZINC FINGER, CCHC-TYPE, RIBONUCLEASE H-LIKE DOMAIN, GAG-PRE-INTEGRASE DOMAIN PROTEIN-RELATED"/>
    <property type="match status" value="1"/>
</dbReference>
<evidence type="ECO:0000256" key="1">
    <source>
        <dbReference type="SAM" id="MobiDB-lite"/>
    </source>
</evidence>
<dbReference type="Proteomes" id="UP000228380">
    <property type="component" value="Unplaced"/>
</dbReference>
<feature type="domain" description="Retrovirus-related Pol polyprotein from transposon TNT 1-94-like beta-barrel" evidence="2">
    <location>
        <begin position="309"/>
        <end position="350"/>
    </location>
</feature>
<feature type="compositionally biased region" description="Basic and acidic residues" evidence="1">
    <location>
        <begin position="216"/>
        <end position="226"/>
    </location>
</feature>
<proteinExistence type="predicted"/>
<feature type="compositionally biased region" description="Basic residues" evidence="1">
    <location>
        <begin position="228"/>
        <end position="240"/>
    </location>
</feature>
<dbReference type="GeneID" id="103696044"/>